<evidence type="ECO:0000313" key="3">
    <source>
        <dbReference type="Proteomes" id="UP000271678"/>
    </source>
</evidence>
<dbReference type="OrthoDB" id="3174977at2"/>
<protein>
    <submittedName>
        <fullName evidence="2">Class C beta-lactamase-related serine hydrolase</fullName>
    </submittedName>
</protein>
<dbReference type="Proteomes" id="UP000271678">
    <property type="component" value="Unassembled WGS sequence"/>
</dbReference>
<dbReference type="PANTHER" id="PTHR46825">
    <property type="entry name" value="D-ALANYL-D-ALANINE-CARBOXYPEPTIDASE/ENDOPEPTIDASE AMPH"/>
    <property type="match status" value="1"/>
</dbReference>
<dbReference type="EMBL" id="RJJQ01000003">
    <property type="protein sequence ID" value="RNI24377.1"/>
    <property type="molecule type" value="Genomic_DNA"/>
</dbReference>
<dbReference type="InterPro" id="IPR050491">
    <property type="entry name" value="AmpC-like"/>
</dbReference>
<accession>A0A3M9MGU5</accession>
<feature type="domain" description="Beta-lactamase-related" evidence="1">
    <location>
        <begin position="13"/>
        <end position="164"/>
    </location>
</feature>
<evidence type="ECO:0000259" key="1">
    <source>
        <dbReference type="Pfam" id="PF00144"/>
    </source>
</evidence>
<dbReference type="SUPFAM" id="SSF56601">
    <property type="entry name" value="beta-lactamase/transpeptidase-like"/>
    <property type="match status" value="1"/>
</dbReference>
<organism evidence="2 3">
    <name type="scientific">Flexivirga caeni</name>
    <dbReference type="NCBI Taxonomy" id="2294115"/>
    <lineage>
        <taxon>Bacteria</taxon>
        <taxon>Bacillati</taxon>
        <taxon>Actinomycetota</taxon>
        <taxon>Actinomycetes</taxon>
        <taxon>Micrococcales</taxon>
        <taxon>Dermacoccaceae</taxon>
        <taxon>Flexivirga</taxon>
    </lineage>
</organism>
<sequence>MQPDPDVVRRVSDTSIPALIVGISDGESRTILTGGTVSPSASSAFRIASLTKPFTAAATVLALATRSIPLETPAIELLPALEPDWRADRAVTVGQLLGQVAGLRETVTGAAVASLGAGRAALLEAARMVVRAGNERAVGARWSYYNGNYFLAGAILSEVTGQPPAARPDPHGPNAFRRSHALWPRVGDRPFRTALPERQAPGLPHGHPPCPPACVRLYGARRQHERAAGDRPAAQ</sequence>
<dbReference type="InterPro" id="IPR012338">
    <property type="entry name" value="Beta-lactam/transpept-like"/>
</dbReference>
<comment type="caution">
    <text evidence="2">The sequence shown here is derived from an EMBL/GenBank/DDBJ whole genome shotgun (WGS) entry which is preliminary data.</text>
</comment>
<dbReference type="InterPro" id="IPR001466">
    <property type="entry name" value="Beta-lactam-related"/>
</dbReference>
<evidence type="ECO:0000313" key="2">
    <source>
        <dbReference type="EMBL" id="RNI24377.1"/>
    </source>
</evidence>
<keyword evidence="2" id="KW-0378">Hydrolase</keyword>
<dbReference type="AlphaFoldDB" id="A0A3M9MGU5"/>
<dbReference type="Gene3D" id="3.40.710.10">
    <property type="entry name" value="DD-peptidase/beta-lactamase superfamily"/>
    <property type="match status" value="1"/>
</dbReference>
<proteinExistence type="predicted"/>
<keyword evidence="3" id="KW-1185">Reference proteome</keyword>
<gene>
    <name evidence="2" type="ORF">EFY87_05305</name>
</gene>
<dbReference type="Pfam" id="PF00144">
    <property type="entry name" value="Beta-lactamase"/>
    <property type="match status" value="1"/>
</dbReference>
<reference evidence="2 3" key="1">
    <citation type="submission" date="2018-11" db="EMBL/GenBank/DDBJ databases">
        <title>Draft genome of Simplicispira Flexivirga sp. BO-16.</title>
        <authorList>
            <person name="Im W.T."/>
        </authorList>
    </citation>
    <scope>NUCLEOTIDE SEQUENCE [LARGE SCALE GENOMIC DNA]</scope>
    <source>
        <strain evidence="2 3">BO-16</strain>
    </source>
</reference>
<name>A0A3M9MGU5_9MICO</name>
<dbReference type="GO" id="GO:0016787">
    <property type="term" value="F:hydrolase activity"/>
    <property type="evidence" value="ECO:0007669"/>
    <property type="project" value="UniProtKB-KW"/>
</dbReference>
<dbReference type="PANTHER" id="PTHR46825:SF9">
    <property type="entry name" value="BETA-LACTAMASE-RELATED DOMAIN-CONTAINING PROTEIN"/>
    <property type="match status" value="1"/>
</dbReference>